<dbReference type="SUPFAM" id="SSF55326">
    <property type="entry name" value="PurM N-terminal domain-like"/>
    <property type="match status" value="1"/>
</dbReference>
<dbReference type="FunFam" id="3.90.650.10:FF:000011">
    <property type="entry name" value="Phosphoribosylformylglycinamidine cyclo-ligase"/>
    <property type="match status" value="1"/>
</dbReference>
<dbReference type="Gene3D" id="3.90.650.10">
    <property type="entry name" value="PurM-like C-terminal domain"/>
    <property type="match status" value="1"/>
</dbReference>
<protein>
    <recommendedName>
        <fullName evidence="5 15">Phosphoribosylformylglycinamidine cyclo-ligase</fullName>
        <ecNumber evidence="4 15">6.3.3.1</ecNumber>
    </recommendedName>
    <alternativeName>
        <fullName evidence="12 15">AIR synthase</fullName>
    </alternativeName>
    <alternativeName>
        <fullName evidence="13 15">AIRS</fullName>
    </alternativeName>
    <alternativeName>
        <fullName evidence="11 15">Phosphoribosyl-aminoimidazole synthetase</fullName>
    </alternativeName>
</protein>
<dbReference type="PANTHER" id="PTHR10520">
    <property type="entry name" value="TRIFUNCTIONAL PURINE BIOSYNTHETIC PROTEIN ADENOSINE-3-RELATED"/>
    <property type="match status" value="1"/>
</dbReference>
<evidence type="ECO:0000256" key="8">
    <source>
        <dbReference type="ARBA" id="ARBA00022741"/>
    </source>
</evidence>
<dbReference type="InterPro" id="IPR004733">
    <property type="entry name" value="PurM_cligase"/>
</dbReference>
<evidence type="ECO:0000256" key="1">
    <source>
        <dbReference type="ARBA" id="ARBA00004496"/>
    </source>
</evidence>
<gene>
    <name evidence="15" type="primary">purM</name>
    <name evidence="18" type="ORF">ENL19_00770</name>
</gene>
<reference evidence="18" key="1">
    <citation type="journal article" date="2020" name="mSystems">
        <title>Genome- and Community-Level Interaction Insights into Carbon Utilization and Element Cycling Functions of Hydrothermarchaeota in Hydrothermal Sediment.</title>
        <authorList>
            <person name="Zhou Z."/>
            <person name="Liu Y."/>
            <person name="Xu W."/>
            <person name="Pan J."/>
            <person name="Luo Z.H."/>
            <person name="Li M."/>
        </authorList>
    </citation>
    <scope>NUCLEOTIDE SEQUENCE [LARGE SCALE GENOMIC DNA]</scope>
    <source>
        <strain evidence="18">HyVt-74</strain>
    </source>
</reference>
<accession>A0A7C5HMX1</accession>
<comment type="caution">
    <text evidence="18">The sequence shown here is derived from an EMBL/GenBank/DDBJ whole genome shotgun (WGS) entry which is preliminary data.</text>
</comment>
<comment type="similarity">
    <text evidence="3 15">Belongs to the AIR synthase family.</text>
</comment>
<feature type="domain" description="PurM-like C-terminal" evidence="17">
    <location>
        <begin position="170"/>
        <end position="301"/>
    </location>
</feature>
<keyword evidence="8 15" id="KW-0547">Nucleotide-binding</keyword>
<dbReference type="NCBIfam" id="TIGR00878">
    <property type="entry name" value="purM"/>
    <property type="match status" value="1"/>
</dbReference>
<sequence>MLYKDSGVDTGKSNRAKNQIKNFAKKTFNKNVLSDVGLFAGAYKIPKEINNPILISSTDGIGTKVIVAHLMHRYKGLGADIVNHCVNDILSMGAYPIFFLDYFAANKINNKILIEFIEGVSEACIDNDCSLIGGETAEMPDVYPSGHFDIAGFIVGIVDKNAVITGEHIQPGDKVFGLYSSGLHTNGYSLARKIVFEKMGLEPNAYIPEVSSTIGETLLVPHTSYLKDVYPMLNHIKGIAHITGGGFKGNISRILPPNVNCIIDAKKWNVPPIFKLLQKWGDVPMEEMYKTFNMGIGMVLIGEKIKAGIEIGEIVSGSGEVILEGI</sequence>
<dbReference type="CDD" id="cd02196">
    <property type="entry name" value="PurM"/>
    <property type="match status" value="1"/>
</dbReference>
<dbReference type="Pfam" id="PF00586">
    <property type="entry name" value="AIRS"/>
    <property type="match status" value="1"/>
</dbReference>
<dbReference type="InterPro" id="IPR010918">
    <property type="entry name" value="PurM-like_C_dom"/>
</dbReference>
<evidence type="ECO:0000256" key="7">
    <source>
        <dbReference type="ARBA" id="ARBA00022598"/>
    </source>
</evidence>
<keyword evidence="10 15" id="KW-0067">ATP-binding</keyword>
<evidence type="ECO:0000259" key="16">
    <source>
        <dbReference type="Pfam" id="PF00586"/>
    </source>
</evidence>
<evidence type="ECO:0000256" key="13">
    <source>
        <dbReference type="ARBA" id="ARBA00033093"/>
    </source>
</evidence>
<evidence type="ECO:0000256" key="2">
    <source>
        <dbReference type="ARBA" id="ARBA00004686"/>
    </source>
</evidence>
<evidence type="ECO:0000256" key="11">
    <source>
        <dbReference type="ARBA" id="ARBA00031908"/>
    </source>
</evidence>
<dbReference type="GO" id="GO:0006189">
    <property type="term" value="P:'de novo' IMP biosynthetic process"/>
    <property type="evidence" value="ECO:0007669"/>
    <property type="project" value="UniProtKB-UniRule"/>
</dbReference>
<evidence type="ECO:0000256" key="12">
    <source>
        <dbReference type="ARBA" id="ARBA00032931"/>
    </source>
</evidence>
<dbReference type="SUPFAM" id="SSF56042">
    <property type="entry name" value="PurM C-terminal domain-like"/>
    <property type="match status" value="1"/>
</dbReference>
<dbReference type="Gene3D" id="3.30.1330.10">
    <property type="entry name" value="PurM-like, N-terminal domain"/>
    <property type="match status" value="1"/>
</dbReference>
<evidence type="ECO:0000256" key="9">
    <source>
        <dbReference type="ARBA" id="ARBA00022755"/>
    </source>
</evidence>
<evidence type="ECO:0000256" key="10">
    <source>
        <dbReference type="ARBA" id="ARBA00022840"/>
    </source>
</evidence>
<comment type="pathway">
    <text evidence="2 15">Purine metabolism; IMP biosynthesis via de novo pathway; 5-amino-1-(5-phospho-D-ribosyl)imidazole from N(2)-formyl-N(1)-(5-phospho-D-ribosyl)glycinamide: step 2/2.</text>
</comment>
<dbReference type="PANTHER" id="PTHR10520:SF12">
    <property type="entry name" value="TRIFUNCTIONAL PURINE BIOSYNTHETIC PROTEIN ADENOSINE-3"/>
    <property type="match status" value="1"/>
</dbReference>
<dbReference type="GO" id="GO:0004641">
    <property type="term" value="F:phosphoribosylformylglycinamidine cyclo-ligase activity"/>
    <property type="evidence" value="ECO:0007669"/>
    <property type="project" value="UniProtKB-UniRule"/>
</dbReference>
<feature type="domain" description="PurM-like N-terminal" evidence="16">
    <location>
        <begin position="54"/>
        <end position="158"/>
    </location>
</feature>
<organism evidence="18">
    <name type="scientific">candidate division WOR-3 bacterium</name>
    <dbReference type="NCBI Taxonomy" id="2052148"/>
    <lineage>
        <taxon>Bacteria</taxon>
        <taxon>Bacteria division WOR-3</taxon>
    </lineage>
</organism>
<evidence type="ECO:0000256" key="4">
    <source>
        <dbReference type="ARBA" id="ARBA00013047"/>
    </source>
</evidence>
<dbReference type="HAMAP" id="MF_00741">
    <property type="entry name" value="AIRS"/>
    <property type="match status" value="1"/>
</dbReference>
<proteinExistence type="inferred from homology"/>
<dbReference type="Proteomes" id="UP000886110">
    <property type="component" value="Unassembled WGS sequence"/>
</dbReference>
<evidence type="ECO:0000256" key="14">
    <source>
        <dbReference type="ARBA" id="ARBA00049057"/>
    </source>
</evidence>
<comment type="catalytic activity">
    <reaction evidence="14 15">
        <text>2-formamido-N(1)-(5-O-phospho-beta-D-ribosyl)acetamidine + ATP = 5-amino-1-(5-phospho-beta-D-ribosyl)imidazole + ADP + phosphate + H(+)</text>
        <dbReference type="Rhea" id="RHEA:23032"/>
        <dbReference type="ChEBI" id="CHEBI:15378"/>
        <dbReference type="ChEBI" id="CHEBI:30616"/>
        <dbReference type="ChEBI" id="CHEBI:43474"/>
        <dbReference type="ChEBI" id="CHEBI:137981"/>
        <dbReference type="ChEBI" id="CHEBI:147287"/>
        <dbReference type="ChEBI" id="CHEBI:456216"/>
        <dbReference type="EC" id="6.3.3.1"/>
    </reaction>
</comment>
<keyword evidence="6 15" id="KW-0963">Cytoplasm</keyword>
<evidence type="ECO:0000256" key="5">
    <source>
        <dbReference type="ARBA" id="ARBA00020367"/>
    </source>
</evidence>
<dbReference type="EMBL" id="DRTB01000051">
    <property type="protein sequence ID" value="HHE04575.1"/>
    <property type="molecule type" value="Genomic_DNA"/>
</dbReference>
<dbReference type="GO" id="GO:0005524">
    <property type="term" value="F:ATP binding"/>
    <property type="evidence" value="ECO:0007669"/>
    <property type="project" value="UniProtKB-KW"/>
</dbReference>
<keyword evidence="9 15" id="KW-0658">Purine biosynthesis</keyword>
<dbReference type="GO" id="GO:0046084">
    <property type="term" value="P:adenine biosynthetic process"/>
    <property type="evidence" value="ECO:0007669"/>
    <property type="project" value="TreeGrafter"/>
</dbReference>
<evidence type="ECO:0000256" key="3">
    <source>
        <dbReference type="ARBA" id="ARBA00010280"/>
    </source>
</evidence>
<dbReference type="AlphaFoldDB" id="A0A7C5HMX1"/>
<dbReference type="InterPro" id="IPR036676">
    <property type="entry name" value="PurM-like_C_sf"/>
</dbReference>
<keyword evidence="7 15" id="KW-0436">Ligase</keyword>
<dbReference type="EC" id="6.3.3.1" evidence="4 15"/>
<evidence type="ECO:0000313" key="18">
    <source>
        <dbReference type="EMBL" id="HHE04575.1"/>
    </source>
</evidence>
<dbReference type="GO" id="GO:0004637">
    <property type="term" value="F:phosphoribosylamine-glycine ligase activity"/>
    <property type="evidence" value="ECO:0007669"/>
    <property type="project" value="TreeGrafter"/>
</dbReference>
<name>A0A7C5HMX1_UNCW3</name>
<evidence type="ECO:0000256" key="15">
    <source>
        <dbReference type="HAMAP-Rule" id="MF_00741"/>
    </source>
</evidence>
<evidence type="ECO:0000259" key="17">
    <source>
        <dbReference type="Pfam" id="PF02769"/>
    </source>
</evidence>
<dbReference type="Pfam" id="PF02769">
    <property type="entry name" value="AIRS_C"/>
    <property type="match status" value="1"/>
</dbReference>
<evidence type="ECO:0000256" key="6">
    <source>
        <dbReference type="ARBA" id="ARBA00022490"/>
    </source>
</evidence>
<dbReference type="InterPro" id="IPR016188">
    <property type="entry name" value="PurM-like_N"/>
</dbReference>
<dbReference type="UniPathway" id="UPA00074">
    <property type="reaction ID" value="UER00129"/>
</dbReference>
<dbReference type="InterPro" id="IPR036921">
    <property type="entry name" value="PurM-like_N_sf"/>
</dbReference>
<comment type="subcellular location">
    <subcellularLocation>
        <location evidence="1 15">Cytoplasm</location>
    </subcellularLocation>
</comment>
<dbReference type="GO" id="GO:0005829">
    <property type="term" value="C:cytosol"/>
    <property type="evidence" value="ECO:0007669"/>
    <property type="project" value="TreeGrafter"/>
</dbReference>